<evidence type="ECO:0000313" key="2">
    <source>
        <dbReference type="EMBL" id="KAL2622287.1"/>
    </source>
</evidence>
<keyword evidence="1" id="KW-0812">Transmembrane</keyword>
<evidence type="ECO:0000256" key="1">
    <source>
        <dbReference type="SAM" id="Phobius"/>
    </source>
</evidence>
<keyword evidence="1" id="KW-0472">Membrane</keyword>
<comment type="caution">
    <text evidence="2">The sequence shown here is derived from an EMBL/GenBank/DDBJ whole genome shotgun (WGS) entry which is preliminary data.</text>
</comment>
<dbReference type="EMBL" id="JBHFFA010000006">
    <property type="protein sequence ID" value="KAL2622287.1"/>
    <property type="molecule type" value="Genomic_DNA"/>
</dbReference>
<keyword evidence="3" id="KW-1185">Reference proteome</keyword>
<reference evidence="2 3" key="1">
    <citation type="submission" date="2024-09" db="EMBL/GenBank/DDBJ databases">
        <title>Chromosome-scale assembly of Riccia fluitans.</title>
        <authorList>
            <person name="Paukszto L."/>
            <person name="Sawicki J."/>
            <person name="Karawczyk K."/>
            <person name="Piernik-Szablinska J."/>
            <person name="Szczecinska M."/>
            <person name="Mazdziarz M."/>
        </authorList>
    </citation>
    <scope>NUCLEOTIDE SEQUENCE [LARGE SCALE GENOMIC DNA]</scope>
    <source>
        <strain evidence="2">Rf_01</strain>
        <tissue evidence="2">Aerial parts of the thallus</tissue>
    </source>
</reference>
<dbReference type="AlphaFoldDB" id="A0ABD1Y695"/>
<evidence type="ECO:0000313" key="3">
    <source>
        <dbReference type="Proteomes" id="UP001605036"/>
    </source>
</evidence>
<name>A0ABD1Y695_9MARC</name>
<accession>A0ABD1Y695</accession>
<organism evidence="2 3">
    <name type="scientific">Riccia fluitans</name>
    <dbReference type="NCBI Taxonomy" id="41844"/>
    <lineage>
        <taxon>Eukaryota</taxon>
        <taxon>Viridiplantae</taxon>
        <taxon>Streptophyta</taxon>
        <taxon>Embryophyta</taxon>
        <taxon>Marchantiophyta</taxon>
        <taxon>Marchantiopsida</taxon>
        <taxon>Marchantiidae</taxon>
        <taxon>Marchantiales</taxon>
        <taxon>Ricciaceae</taxon>
        <taxon>Riccia</taxon>
    </lineage>
</organism>
<feature type="transmembrane region" description="Helical" evidence="1">
    <location>
        <begin position="58"/>
        <end position="76"/>
    </location>
</feature>
<protein>
    <submittedName>
        <fullName evidence="2">Uncharacterized protein</fullName>
    </submittedName>
</protein>
<proteinExistence type="predicted"/>
<keyword evidence="1" id="KW-1133">Transmembrane helix</keyword>
<gene>
    <name evidence="2" type="ORF">R1flu_002492</name>
</gene>
<dbReference type="Proteomes" id="UP001605036">
    <property type="component" value="Unassembled WGS sequence"/>
</dbReference>
<sequence>MQTDILRTYNLLGTYNKRSNKFEGSIFIRSFVAKVVEDGVLNFHRAERGSCNLWRGRCFYITIFFAGSGTIIDILVDLS</sequence>